<dbReference type="SUPFAM" id="SSF52172">
    <property type="entry name" value="CheY-like"/>
    <property type="match status" value="1"/>
</dbReference>
<evidence type="ECO:0000256" key="2">
    <source>
        <dbReference type="SAM" id="Coils"/>
    </source>
</evidence>
<feature type="domain" description="Response regulatory" evidence="3">
    <location>
        <begin position="12"/>
        <end position="127"/>
    </location>
</feature>
<protein>
    <recommendedName>
        <fullName evidence="3">Response regulatory domain-containing protein</fullName>
    </recommendedName>
</protein>
<keyword evidence="5" id="KW-1185">Reference proteome</keyword>
<evidence type="ECO:0000313" key="4">
    <source>
        <dbReference type="EMBL" id="TWT99837.1"/>
    </source>
</evidence>
<dbReference type="InterPro" id="IPR001789">
    <property type="entry name" value="Sig_transdc_resp-reg_receiver"/>
</dbReference>
<name>A0A5C6AK18_9BACT</name>
<evidence type="ECO:0000256" key="1">
    <source>
        <dbReference type="PROSITE-ProRule" id="PRU00169"/>
    </source>
</evidence>
<proteinExistence type="predicted"/>
<dbReference type="Proteomes" id="UP000317421">
    <property type="component" value="Unassembled WGS sequence"/>
</dbReference>
<evidence type="ECO:0000313" key="5">
    <source>
        <dbReference type="Proteomes" id="UP000317421"/>
    </source>
</evidence>
<organism evidence="4 5">
    <name type="scientific">Botrimarina colliarenosi</name>
    <dbReference type="NCBI Taxonomy" id="2528001"/>
    <lineage>
        <taxon>Bacteria</taxon>
        <taxon>Pseudomonadati</taxon>
        <taxon>Planctomycetota</taxon>
        <taxon>Planctomycetia</taxon>
        <taxon>Pirellulales</taxon>
        <taxon>Lacipirellulaceae</taxon>
        <taxon>Botrimarina</taxon>
    </lineage>
</organism>
<dbReference type="RefSeq" id="WP_146443178.1">
    <property type="nucleotide sequence ID" value="NZ_SJPR01000001.1"/>
</dbReference>
<dbReference type="EMBL" id="SJPR01000001">
    <property type="protein sequence ID" value="TWT99837.1"/>
    <property type="molecule type" value="Genomic_DNA"/>
</dbReference>
<gene>
    <name evidence="4" type="ORF">Pla108_07800</name>
</gene>
<reference evidence="4 5" key="1">
    <citation type="submission" date="2019-02" db="EMBL/GenBank/DDBJ databases">
        <title>Deep-cultivation of Planctomycetes and their phenomic and genomic characterization uncovers novel biology.</title>
        <authorList>
            <person name="Wiegand S."/>
            <person name="Jogler M."/>
            <person name="Boedeker C."/>
            <person name="Pinto D."/>
            <person name="Vollmers J."/>
            <person name="Rivas-Marin E."/>
            <person name="Kohn T."/>
            <person name="Peeters S.H."/>
            <person name="Heuer A."/>
            <person name="Rast P."/>
            <person name="Oberbeckmann S."/>
            <person name="Bunk B."/>
            <person name="Jeske O."/>
            <person name="Meyerdierks A."/>
            <person name="Storesund J.E."/>
            <person name="Kallscheuer N."/>
            <person name="Luecker S."/>
            <person name="Lage O.M."/>
            <person name="Pohl T."/>
            <person name="Merkel B.J."/>
            <person name="Hornburger P."/>
            <person name="Mueller R.-W."/>
            <person name="Bruemmer F."/>
            <person name="Labrenz M."/>
            <person name="Spormann A.M."/>
            <person name="Op Den Camp H."/>
            <person name="Overmann J."/>
            <person name="Amann R."/>
            <person name="Jetten M.S.M."/>
            <person name="Mascher T."/>
            <person name="Medema M.H."/>
            <person name="Devos D.P."/>
            <person name="Kaster A.-K."/>
            <person name="Ovreas L."/>
            <person name="Rohde M."/>
            <person name="Galperin M.Y."/>
            <person name="Jogler C."/>
        </authorList>
    </citation>
    <scope>NUCLEOTIDE SEQUENCE [LARGE SCALE GENOMIC DNA]</scope>
    <source>
        <strain evidence="4 5">Pla108</strain>
    </source>
</reference>
<dbReference type="GO" id="GO:0000160">
    <property type="term" value="P:phosphorelay signal transduction system"/>
    <property type="evidence" value="ECO:0007669"/>
    <property type="project" value="InterPro"/>
</dbReference>
<feature type="coiled-coil region" evidence="2">
    <location>
        <begin position="117"/>
        <end position="154"/>
    </location>
</feature>
<accession>A0A5C6AK18</accession>
<dbReference type="InterPro" id="IPR011006">
    <property type="entry name" value="CheY-like_superfamily"/>
</dbReference>
<comment type="caution">
    <text evidence="4">The sequence shown here is derived from an EMBL/GenBank/DDBJ whole genome shotgun (WGS) entry which is preliminary data.</text>
</comment>
<dbReference type="PROSITE" id="PS50110">
    <property type="entry name" value="RESPONSE_REGULATORY"/>
    <property type="match status" value="1"/>
</dbReference>
<sequence>MSLPVSQPPLRLVAVAADVARARSLAASVASAFDAAEPVLVATVAEALAALRREPFDAAVALHEPPLVDALMLARALRGAGDETPLAILGAERAIDLEAAAWDAGADEYACLAETTADQLAGRMRRAIDARQRLRETRRALLAEQQQLAREQEQTQRLVQTQHRLLAELRRLPDEPERAPTLRLTHGAAEAYSELARRALLADGPRGDELGRLADELAAEGITGPRLLELHLTAVNETVAGLEPRAAQAVREGADRLLFEAVVHLAEAYRRRYLRTAPAAQETPAARAA</sequence>
<dbReference type="Gene3D" id="3.40.50.2300">
    <property type="match status" value="1"/>
</dbReference>
<dbReference type="OrthoDB" id="252780at2"/>
<comment type="caution">
    <text evidence="1">Lacks conserved residue(s) required for the propagation of feature annotation.</text>
</comment>
<keyword evidence="2" id="KW-0175">Coiled coil</keyword>
<dbReference type="AlphaFoldDB" id="A0A5C6AK18"/>
<evidence type="ECO:0000259" key="3">
    <source>
        <dbReference type="PROSITE" id="PS50110"/>
    </source>
</evidence>